<feature type="compositionally biased region" description="Basic and acidic residues" evidence="1">
    <location>
        <begin position="1"/>
        <end position="11"/>
    </location>
</feature>
<protein>
    <submittedName>
        <fullName evidence="2">Uncharacterized protein</fullName>
    </submittedName>
</protein>
<evidence type="ECO:0000313" key="2">
    <source>
        <dbReference type="EMBL" id="MBB3874732.1"/>
    </source>
</evidence>
<dbReference type="Proteomes" id="UP000528945">
    <property type="component" value="Unassembled WGS sequence"/>
</dbReference>
<comment type="caution">
    <text evidence="2">The sequence shown here is derived from an EMBL/GenBank/DDBJ whole genome shotgun (WGS) entry which is preliminary data.</text>
</comment>
<dbReference type="AlphaFoldDB" id="A0AAW3TP32"/>
<proteinExistence type="predicted"/>
<name>A0AAW3TP32_9SPHN</name>
<dbReference type="RefSeq" id="WP_167509783.1">
    <property type="nucleotide sequence ID" value="NZ_JACIDB010000001.1"/>
</dbReference>
<sequence length="50" mass="4971">MAIDPDPRTAPDETFEDAAVNAPNEGVSATDPAEGDDDAPAGTDGSPDQG</sequence>
<feature type="region of interest" description="Disordered" evidence="1">
    <location>
        <begin position="1"/>
        <end position="50"/>
    </location>
</feature>
<evidence type="ECO:0000313" key="3">
    <source>
        <dbReference type="Proteomes" id="UP000528945"/>
    </source>
</evidence>
<accession>A0AAW3TP32</accession>
<keyword evidence="3" id="KW-1185">Reference proteome</keyword>
<reference evidence="2 3" key="1">
    <citation type="submission" date="2020-08" db="EMBL/GenBank/DDBJ databases">
        <title>Genomic Encyclopedia of Type Strains, Phase IV (KMG-IV): sequencing the most valuable type-strain genomes for metagenomic binning, comparative biology and taxonomic classification.</title>
        <authorList>
            <person name="Goeker M."/>
        </authorList>
    </citation>
    <scope>NUCLEOTIDE SEQUENCE [LARGE SCALE GENOMIC DNA]</scope>
    <source>
        <strain evidence="2 3">DSM 15581</strain>
    </source>
</reference>
<feature type="compositionally biased region" description="Low complexity" evidence="1">
    <location>
        <begin position="40"/>
        <end position="50"/>
    </location>
</feature>
<evidence type="ECO:0000256" key="1">
    <source>
        <dbReference type="SAM" id="MobiDB-lite"/>
    </source>
</evidence>
<dbReference type="EMBL" id="JACIDB010000001">
    <property type="protein sequence ID" value="MBB3874732.1"/>
    <property type="molecule type" value="Genomic_DNA"/>
</dbReference>
<dbReference type="GeneID" id="93800158"/>
<gene>
    <name evidence="2" type="ORF">GGR47_000948</name>
</gene>
<organism evidence="2 3">
    <name type="scientific">Sphingomonas aquatilis</name>
    <dbReference type="NCBI Taxonomy" id="93063"/>
    <lineage>
        <taxon>Bacteria</taxon>
        <taxon>Pseudomonadati</taxon>
        <taxon>Pseudomonadota</taxon>
        <taxon>Alphaproteobacteria</taxon>
        <taxon>Sphingomonadales</taxon>
        <taxon>Sphingomonadaceae</taxon>
        <taxon>Sphingomonas</taxon>
    </lineage>
</organism>